<keyword evidence="3" id="KW-1185">Reference proteome</keyword>
<dbReference type="GO" id="GO:0007080">
    <property type="term" value="P:mitotic metaphase chromosome alignment"/>
    <property type="evidence" value="ECO:0007669"/>
    <property type="project" value="TreeGrafter"/>
</dbReference>
<dbReference type="PROSITE" id="PS50297">
    <property type="entry name" value="ANK_REP_REGION"/>
    <property type="match status" value="2"/>
</dbReference>
<sequence>MLPGEKVYRVSWSGPESQSPRWAGDEGAGLRGLFGGVGSPAGGSPGAARGAGQTGRGSGFASRGVLDDGGFLLAPPTSEPRSGLGAQGQKCLGAQRQPSPTSTPLRRAAGPDPDSLFSLTSPLPTHTNPDEGNQSAAGNYYELFAAALGNLEWLRFCLSRGRDKIPADDKGFTAIHFAAQSGKLTCLQALVEEYKFPVDLPTKNGQTPLHLVIKGDNKSMTLSCIHYLLEQGAALNTQTCSGCTPLHLAACKGLLSCVKVLVQNGANVHARDALGCKPIDYCKIWNHRDCARYLKDAMWKQDKKDFAREMGKLKRLKDQLAFMEQDYLIEYQKEHQILREADWKKWLHPKQLLRGQSQTRNTKQAPYAPQPAITVSRTPKRQGHQKSFYPSPEARLWQTSVPKLQPSGIPTPTYMQPMVRRPKSWNVSNNPARSPTTQIGFPQGIRLGVHPDPSPEHDFSSFLEVRSDRHGGVQLRTVAGSRVAPVPQLPFEVVVQELHPSVRPHRLKVPQGFCPVSMSTVPQKRHFGDENFWTDTLAMNLRETFDEAFLATVRAHQGLPTLPSLKSLP</sequence>
<feature type="compositionally biased region" description="Gly residues" evidence="2">
    <location>
        <begin position="26"/>
        <end position="45"/>
    </location>
</feature>
<dbReference type="Proteomes" id="UP000000715">
    <property type="component" value="Unplaced"/>
</dbReference>
<dbReference type="OrthoDB" id="10254927at2759"/>
<dbReference type="Gene3D" id="1.25.40.20">
    <property type="entry name" value="Ankyrin repeat-containing domain"/>
    <property type="match status" value="1"/>
</dbReference>
<dbReference type="InterPro" id="IPR036770">
    <property type="entry name" value="Ankyrin_rpt-contain_sf"/>
</dbReference>
<feature type="compositionally biased region" description="Polar residues" evidence="2">
    <location>
        <begin position="117"/>
        <end position="134"/>
    </location>
</feature>
<dbReference type="InterPro" id="IPR042335">
    <property type="entry name" value="ANKRD53"/>
</dbReference>
<dbReference type="SMART" id="SM00248">
    <property type="entry name" value="ANK"/>
    <property type="match status" value="4"/>
</dbReference>
<dbReference type="GO" id="GO:0060236">
    <property type="term" value="P:regulation of mitotic spindle organization"/>
    <property type="evidence" value="ECO:0007669"/>
    <property type="project" value="TreeGrafter"/>
</dbReference>
<feature type="repeat" description="ANK" evidence="1">
    <location>
        <begin position="204"/>
        <end position="240"/>
    </location>
</feature>
<organism evidence="3 4">
    <name type="scientific">Mustela putorius furo</name>
    <name type="common">European domestic ferret</name>
    <name type="synonym">Mustela furo</name>
    <dbReference type="NCBI Taxonomy" id="9669"/>
    <lineage>
        <taxon>Eukaryota</taxon>
        <taxon>Metazoa</taxon>
        <taxon>Chordata</taxon>
        <taxon>Craniata</taxon>
        <taxon>Vertebrata</taxon>
        <taxon>Euteleostomi</taxon>
        <taxon>Mammalia</taxon>
        <taxon>Eutheria</taxon>
        <taxon>Laurasiatheria</taxon>
        <taxon>Carnivora</taxon>
        <taxon>Caniformia</taxon>
        <taxon>Musteloidea</taxon>
        <taxon>Mustelidae</taxon>
        <taxon>Mustelinae</taxon>
        <taxon>Mustela</taxon>
    </lineage>
</organism>
<dbReference type="SUPFAM" id="SSF48403">
    <property type="entry name" value="Ankyrin repeat"/>
    <property type="match status" value="1"/>
</dbReference>
<feature type="region of interest" description="Disordered" evidence="2">
    <location>
        <begin position="1"/>
        <end position="134"/>
    </location>
</feature>
<dbReference type="PANTHER" id="PTHR24160">
    <property type="entry name" value="ANKYRIN REPEAT DOMAIN-CONTAINING PROTEIN 53"/>
    <property type="match status" value="1"/>
</dbReference>
<protein>
    <submittedName>
        <fullName evidence="4">Ankyrin repeat domain-containing protein 53 isoform X1</fullName>
    </submittedName>
</protein>
<reference evidence="4" key="1">
    <citation type="submission" date="2025-08" db="UniProtKB">
        <authorList>
            <consortium name="RefSeq"/>
        </authorList>
    </citation>
    <scope>IDENTIFICATION</scope>
    <source>
        <tissue evidence="4">Brain</tissue>
    </source>
</reference>
<dbReference type="AlphaFoldDB" id="A0A8U0NMK2"/>
<dbReference type="PRINTS" id="PR01415">
    <property type="entry name" value="ANKYRIN"/>
</dbReference>
<dbReference type="InterPro" id="IPR002110">
    <property type="entry name" value="Ankyrin_rpt"/>
</dbReference>
<dbReference type="GO" id="GO:0000922">
    <property type="term" value="C:spindle pole"/>
    <property type="evidence" value="ECO:0007669"/>
    <property type="project" value="TreeGrafter"/>
</dbReference>
<dbReference type="RefSeq" id="XP_012906599.1">
    <property type="nucleotide sequence ID" value="XM_013051145.2"/>
</dbReference>
<keyword evidence="1" id="KW-0040">ANK repeat</keyword>
<dbReference type="GeneID" id="101681005"/>
<dbReference type="PROSITE" id="PS50088">
    <property type="entry name" value="ANK_REPEAT"/>
    <property type="match status" value="2"/>
</dbReference>
<dbReference type="CTD" id="79998"/>
<proteinExistence type="predicted"/>
<dbReference type="Pfam" id="PF12796">
    <property type="entry name" value="Ank_2"/>
    <property type="match status" value="1"/>
</dbReference>
<dbReference type="PANTHER" id="PTHR24160:SF1">
    <property type="entry name" value="ANKYRIN REPEAT DOMAIN-CONTAINING PROTEIN 53"/>
    <property type="match status" value="1"/>
</dbReference>
<evidence type="ECO:0000313" key="4">
    <source>
        <dbReference type="RefSeq" id="XP_012906599.1"/>
    </source>
</evidence>
<dbReference type="GO" id="GO:0031116">
    <property type="term" value="P:positive regulation of microtubule polymerization"/>
    <property type="evidence" value="ECO:0007669"/>
    <property type="project" value="TreeGrafter"/>
</dbReference>
<evidence type="ECO:0000313" key="3">
    <source>
        <dbReference type="Proteomes" id="UP000000715"/>
    </source>
</evidence>
<accession>A0A8U0NMK2</accession>
<feature type="repeat" description="ANK" evidence="1">
    <location>
        <begin position="241"/>
        <end position="273"/>
    </location>
</feature>
<evidence type="ECO:0000256" key="2">
    <source>
        <dbReference type="SAM" id="MobiDB-lite"/>
    </source>
</evidence>
<name>A0A8U0NMK2_MUSPF</name>
<dbReference type="GO" id="GO:1902412">
    <property type="term" value="P:regulation of mitotic cytokinesis"/>
    <property type="evidence" value="ECO:0007669"/>
    <property type="project" value="InterPro"/>
</dbReference>
<gene>
    <name evidence="4" type="primary">ANKRD53</name>
</gene>
<dbReference type="Pfam" id="PF13637">
    <property type="entry name" value="Ank_4"/>
    <property type="match status" value="1"/>
</dbReference>
<evidence type="ECO:0000256" key="1">
    <source>
        <dbReference type="PROSITE-ProRule" id="PRU00023"/>
    </source>
</evidence>